<comment type="caution">
    <text evidence="1">The sequence shown here is derived from an EMBL/GenBank/DDBJ whole genome shotgun (WGS) entry which is preliminary data.</text>
</comment>
<organism evidence="1 2">
    <name type="scientific">Actinacidiphila polyblastidii</name>
    <dbReference type="NCBI Taxonomy" id="3110430"/>
    <lineage>
        <taxon>Bacteria</taxon>
        <taxon>Bacillati</taxon>
        <taxon>Actinomycetota</taxon>
        <taxon>Actinomycetes</taxon>
        <taxon>Kitasatosporales</taxon>
        <taxon>Streptomycetaceae</taxon>
        <taxon>Actinacidiphila</taxon>
    </lineage>
</organism>
<dbReference type="EMBL" id="JAZEWV010000002">
    <property type="protein sequence ID" value="MEE4540980.1"/>
    <property type="molecule type" value="Genomic_DNA"/>
</dbReference>
<dbReference type="RefSeq" id="WP_330792874.1">
    <property type="nucleotide sequence ID" value="NZ_JAZEWV010000002.1"/>
</dbReference>
<gene>
    <name evidence="1" type="ORF">V2S66_03230</name>
</gene>
<protein>
    <submittedName>
        <fullName evidence="1">Uncharacterized protein</fullName>
    </submittedName>
</protein>
<keyword evidence="2" id="KW-1185">Reference proteome</keyword>
<reference evidence="1 2" key="1">
    <citation type="submission" date="2023-12" db="EMBL/GenBank/DDBJ databases">
        <title>Streptomyces sp. V4-01.</title>
        <authorList>
            <person name="Somphong A."/>
            <person name="Phongsopitanun W."/>
        </authorList>
    </citation>
    <scope>NUCLEOTIDE SEQUENCE [LARGE SCALE GENOMIC DNA]</scope>
    <source>
        <strain evidence="1 2">V4-01</strain>
    </source>
</reference>
<name>A0ABU7P585_9ACTN</name>
<sequence length="54" mass="5347">MAPKLGSGGRFKKLTGQLAEKGASDPAALAAFIGRKKFGKGGFAALGAAGRKKG</sequence>
<accession>A0ABU7P585</accession>
<dbReference type="Proteomes" id="UP001344658">
    <property type="component" value="Unassembled WGS sequence"/>
</dbReference>
<evidence type="ECO:0000313" key="2">
    <source>
        <dbReference type="Proteomes" id="UP001344658"/>
    </source>
</evidence>
<evidence type="ECO:0000313" key="1">
    <source>
        <dbReference type="EMBL" id="MEE4540980.1"/>
    </source>
</evidence>
<proteinExistence type="predicted"/>